<protein>
    <submittedName>
        <fullName evidence="1">Uncharacterized protein</fullName>
    </submittedName>
</protein>
<reference evidence="1 2" key="1">
    <citation type="submission" date="2015-09" db="EMBL/GenBank/DDBJ databases">
        <title>Host preference determinants of Valsa canker pathogens revealed by comparative genomics.</title>
        <authorList>
            <person name="Yin Z."/>
            <person name="Huang L."/>
        </authorList>
    </citation>
    <scope>NUCLEOTIDE SEQUENCE [LARGE SCALE GENOMIC DNA]</scope>
    <source>
        <strain evidence="1 2">SXYLt</strain>
    </source>
</reference>
<accession>A0A423W0K0</accession>
<dbReference type="InParanoid" id="A0A423W0K0"/>
<sequence length="84" mass="9438">MLSRQELDISDDLSIEVIEFSQPPWAQPFRPTTRNPYMVEGNVICQIETSISFGDGRWQLGEPPERLMAALGSMKGGREKPTLS</sequence>
<name>A0A423W0K0_9PEZI</name>
<dbReference type="Proteomes" id="UP000285146">
    <property type="component" value="Unassembled WGS sequence"/>
</dbReference>
<organism evidence="1 2">
    <name type="scientific">Cytospora leucostoma</name>
    <dbReference type="NCBI Taxonomy" id="1230097"/>
    <lineage>
        <taxon>Eukaryota</taxon>
        <taxon>Fungi</taxon>
        <taxon>Dikarya</taxon>
        <taxon>Ascomycota</taxon>
        <taxon>Pezizomycotina</taxon>
        <taxon>Sordariomycetes</taxon>
        <taxon>Sordariomycetidae</taxon>
        <taxon>Diaporthales</taxon>
        <taxon>Cytosporaceae</taxon>
        <taxon>Cytospora</taxon>
    </lineage>
</organism>
<keyword evidence="2" id="KW-1185">Reference proteome</keyword>
<comment type="caution">
    <text evidence="1">The sequence shown here is derived from an EMBL/GenBank/DDBJ whole genome shotgun (WGS) entry which is preliminary data.</text>
</comment>
<gene>
    <name evidence="1" type="ORF">VPNG_09257</name>
</gene>
<evidence type="ECO:0000313" key="1">
    <source>
        <dbReference type="EMBL" id="ROV96883.1"/>
    </source>
</evidence>
<proteinExistence type="predicted"/>
<dbReference type="EMBL" id="LKEB01000066">
    <property type="protein sequence ID" value="ROV96883.1"/>
    <property type="molecule type" value="Genomic_DNA"/>
</dbReference>
<evidence type="ECO:0000313" key="2">
    <source>
        <dbReference type="Proteomes" id="UP000285146"/>
    </source>
</evidence>
<dbReference type="AlphaFoldDB" id="A0A423W0K0"/>